<sequence>MGHRRAGHLCGHTGGSDGGRGRSDGPDRPRDRGGGNWLPGEDAARGGSDPTGRPLAAAARRELAQDATDEAEKEGEGGERSSGNDTVGRRPAKLEAEGGGGAPVTSDAQEGVYELGRDLGMGFKGVREARGGRNSEEGWPKAMRVAELTGERGRWSSGEVFDGVGRCPWYGTVQRRWGDHRGSGWRCGGDPSGGGGRLNDTGERLRLVARWGGFSMVVGENGVAAWLALAAAKLAMTAE</sequence>
<feature type="compositionally biased region" description="Basic and acidic residues" evidence="1">
    <location>
        <begin position="19"/>
        <end position="33"/>
    </location>
</feature>
<name>Q8H4U0_ORYSJ</name>
<reference evidence="3" key="2">
    <citation type="journal article" date="2008" name="Nucleic Acids Res.">
        <title>The rice annotation project database (RAP-DB): 2008 update.</title>
        <authorList>
            <consortium name="The rice annotation project (RAP)"/>
        </authorList>
    </citation>
    <scope>GENOME REANNOTATION</scope>
    <source>
        <strain evidence="3">cv. Nipponbare</strain>
    </source>
</reference>
<dbReference type="AlphaFoldDB" id="Q8H4U0"/>
<dbReference type="Proteomes" id="UP000000763">
    <property type="component" value="Chromosome 7"/>
</dbReference>
<protein>
    <submittedName>
        <fullName evidence="2">Uncharacterized protein</fullName>
    </submittedName>
</protein>
<feature type="region of interest" description="Disordered" evidence="1">
    <location>
        <begin position="1"/>
        <end position="108"/>
    </location>
</feature>
<evidence type="ECO:0000313" key="2">
    <source>
        <dbReference type="EMBL" id="BAC16418.1"/>
    </source>
</evidence>
<dbReference type="EMBL" id="AP003931">
    <property type="protein sequence ID" value="BAC16418.1"/>
    <property type="molecule type" value="Genomic_DNA"/>
</dbReference>
<proteinExistence type="predicted"/>
<organism evidence="2 3">
    <name type="scientific">Oryza sativa subsp. japonica</name>
    <name type="common">Rice</name>
    <dbReference type="NCBI Taxonomy" id="39947"/>
    <lineage>
        <taxon>Eukaryota</taxon>
        <taxon>Viridiplantae</taxon>
        <taxon>Streptophyta</taxon>
        <taxon>Embryophyta</taxon>
        <taxon>Tracheophyta</taxon>
        <taxon>Spermatophyta</taxon>
        <taxon>Magnoliopsida</taxon>
        <taxon>Liliopsida</taxon>
        <taxon>Poales</taxon>
        <taxon>Poaceae</taxon>
        <taxon>BOP clade</taxon>
        <taxon>Oryzoideae</taxon>
        <taxon>Oryzeae</taxon>
        <taxon>Oryzinae</taxon>
        <taxon>Oryza</taxon>
        <taxon>Oryza sativa</taxon>
    </lineage>
</organism>
<gene>
    <name evidence="2" type="primary">OJ1664_D08.123</name>
</gene>
<evidence type="ECO:0000313" key="3">
    <source>
        <dbReference type="Proteomes" id="UP000000763"/>
    </source>
</evidence>
<evidence type="ECO:0000256" key="1">
    <source>
        <dbReference type="SAM" id="MobiDB-lite"/>
    </source>
</evidence>
<accession>Q8H4U0</accession>
<reference evidence="3" key="1">
    <citation type="journal article" date="2005" name="Nature">
        <title>The map-based sequence of the rice genome.</title>
        <authorList>
            <consortium name="International rice genome sequencing project (IRGSP)"/>
            <person name="Matsumoto T."/>
            <person name="Wu J."/>
            <person name="Kanamori H."/>
            <person name="Katayose Y."/>
            <person name="Fujisawa M."/>
            <person name="Namiki N."/>
            <person name="Mizuno H."/>
            <person name="Yamamoto K."/>
            <person name="Antonio B.A."/>
            <person name="Baba T."/>
            <person name="Sakata K."/>
            <person name="Nagamura Y."/>
            <person name="Aoki H."/>
            <person name="Arikawa K."/>
            <person name="Arita K."/>
            <person name="Bito T."/>
            <person name="Chiden Y."/>
            <person name="Fujitsuka N."/>
            <person name="Fukunaka R."/>
            <person name="Hamada M."/>
            <person name="Harada C."/>
            <person name="Hayashi A."/>
            <person name="Hijishita S."/>
            <person name="Honda M."/>
            <person name="Hosokawa S."/>
            <person name="Ichikawa Y."/>
            <person name="Idonuma A."/>
            <person name="Iijima M."/>
            <person name="Ikeda M."/>
            <person name="Ikeno M."/>
            <person name="Ito K."/>
            <person name="Ito S."/>
            <person name="Ito T."/>
            <person name="Ito Y."/>
            <person name="Ito Y."/>
            <person name="Iwabuchi A."/>
            <person name="Kamiya K."/>
            <person name="Karasawa W."/>
            <person name="Kurita K."/>
            <person name="Katagiri S."/>
            <person name="Kikuta A."/>
            <person name="Kobayashi H."/>
            <person name="Kobayashi N."/>
            <person name="Machita K."/>
            <person name="Maehara T."/>
            <person name="Masukawa M."/>
            <person name="Mizubayashi T."/>
            <person name="Mukai Y."/>
            <person name="Nagasaki H."/>
            <person name="Nagata Y."/>
            <person name="Naito S."/>
            <person name="Nakashima M."/>
            <person name="Nakama Y."/>
            <person name="Nakamichi Y."/>
            <person name="Nakamura M."/>
            <person name="Meguro A."/>
            <person name="Negishi M."/>
            <person name="Ohta I."/>
            <person name="Ohta T."/>
            <person name="Okamoto M."/>
            <person name="Ono N."/>
            <person name="Saji S."/>
            <person name="Sakaguchi M."/>
            <person name="Sakai K."/>
            <person name="Shibata M."/>
            <person name="Shimokawa T."/>
            <person name="Song J."/>
            <person name="Takazaki Y."/>
            <person name="Terasawa K."/>
            <person name="Tsugane M."/>
            <person name="Tsuji K."/>
            <person name="Ueda S."/>
            <person name="Waki K."/>
            <person name="Yamagata H."/>
            <person name="Yamamoto M."/>
            <person name="Yamamoto S."/>
            <person name="Yamane H."/>
            <person name="Yoshiki S."/>
            <person name="Yoshihara R."/>
            <person name="Yukawa K."/>
            <person name="Zhong H."/>
            <person name="Yano M."/>
            <person name="Yuan Q."/>
            <person name="Ouyang S."/>
            <person name="Liu J."/>
            <person name="Jones K.M."/>
            <person name="Gansberger K."/>
            <person name="Moffat K."/>
            <person name="Hill J."/>
            <person name="Bera J."/>
            <person name="Fadrosh D."/>
            <person name="Jin S."/>
            <person name="Johri S."/>
            <person name="Kim M."/>
            <person name="Overton L."/>
            <person name="Reardon M."/>
            <person name="Tsitrin T."/>
            <person name="Vuong H."/>
            <person name="Weaver B."/>
            <person name="Ciecko A."/>
            <person name="Tallon L."/>
            <person name="Jackson J."/>
            <person name="Pai G."/>
            <person name="Aken S.V."/>
            <person name="Utterback T."/>
            <person name="Reidmuller S."/>
            <person name="Feldblyum T."/>
            <person name="Hsiao J."/>
            <person name="Zismann V."/>
            <person name="Iobst S."/>
            <person name="de Vazeille A.R."/>
            <person name="Buell C.R."/>
            <person name="Ying K."/>
            <person name="Li Y."/>
            <person name="Lu T."/>
            <person name="Huang Y."/>
            <person name="Zhao Q."/>
            <person name="Feng Q."/>
            <person name="Zhang L."/>
            <person name="Zhu J."/>
            <person name="Weng Q."/>
            <person name="Mu J."/>
            <person name="Lu Y."/>
            <person name="Fan D."/>
            <person name="Liu Y."/>
            <person name="Guan J."/>
            <person name="Zhang Y."/>
            <person name="Yu S."/>
            <person name="Liu X."/>
            <person name="Zhang Y."/>
            <person name="Hong G."/>
            <person name="Han B."/>
            <person name="Choisne N."/>
            <person name="Demange N."/>
            <person name="Orjeda G."/>
            <person name="Samain S."/>
            <person name="Cattolico L."/>
            <person name="Pelletier E."/>
            <person name="Couloux A."/>
            <person name="Segurens B."/>
            <person name="Wincker P."/>
            <person name="D'Hont A."/>
            <person name="Scarpelli C."/>
            <person name="Weissenbach J."/>
            <person name="Salanoubat M."/>
            <person name="Quetier F."/>
            <person name="Yu Y."/>
            <person name="Kim H.R."/>
            <person name="Rambo T."/>
            <person name="Currie J."/>
            <person name="Collura K."/>
            <person name="Luo M."/>
            <person name="Yang T."/>
            <person name="Ammiraju J.S.S."/>
            <person name="Engler F."/>
            <person name="Soderlund C."/>
            <person name="Wing R.A."/>
            <person name="Palmer L.E."/>
            <person name="de la Bastide M."/>
            <person name="Spiegel L."/>
            <person name="Nascimento L."/>
            <person name="Zutavern T."/>
            <person name="O'Shaughnessy A."/>
            <person name="Dike S."/>
            <person name="Dedhia N."/>
            <person name="Preston R."/>
            <person name="Balija V."/>
            <person name="McCombie W.R."/>
            <person name="Chow T."/>
            <person name="Chen H."/>
            <person name="Chung M."/>
            <person name="Chen C."/>
            <person name="Shaw J."/>
            <person name="Wu H."/>
            <person name="Hsiao K."/>
            <person name="Chao Y."/>
            <person name="Chu M."/>
            <person name="Cheng C."/>
            <person name="Hour A."/>
            <person name="Lee P."/>
            <person name="Lin S."/>
            <person name="Lin Y."/>
            <person name="Liou J."/>
            <person name="Liu S."/>
            <person name="Hsing Y."/>
            <person name="Raghuvanshi S."/>
            <person name="Mohanty A."/>
            <person name="Bharti A.K."/>
            <person name="Gaur A."/>
            <person name="Gupta V."/>
            <person name="Kumar D."/>
            <person name="Ravi V."/>
            <person name="Vij S."/>
            <person name="Kapur A."/>
            <person name="Khurana P."/>
            <person name="Khurana P."/>
            <person name="Khurana J.P."/>
            <person name="Tyagi A.K."/>
            <person name="Gaikwad K."/>
            <person name="Singh A."/>
            <person name="Dalal V."/>
            <person name="Srivastava S."/>
            <person name="Dixit A."/>
            <person name="Pal A.K."/>
            <person name="Ghazi I.A."/>
            <person name="Yadav M."/>
            <person name="Pandit A."/>
            <person name="Bhargava A."/>
            <person name="Sureshbabu K."/>
            <person name="Batra K."/>
            <person name="Sharma T.R."/>
            <person name="Mohapatra T."/>
            <person name="Singh N.K."/>
            <person name="Messing J."/>
            <person name="Nelson A.B."/>
            <person name="Fuks G."/>
            <person name="Kavchok S."/>
            <person name="Keizer G."/>
            <person name="Linton E."/>
            <person name="Llaca V."/>
            <person name="Song R."/>
            <person name="Tanyolac B."/>
            <person name="Young S."/>
            <person name="Ho-Il K."/>
            <person name="Hahn J.H."/>
            <person name="Sangsakoo G."/>
            <person name="Vanavichit A."/>
            <person name="de Mattos Luiz.A.T."/>
            <person name="Zimmer P.D."/>
            <person name="Malone G."/>
            <person name="Dellagostin O."/>
            <person name="de Oliveira A.C."/>
            <person name="Bevan M."/>
            <person name="Bancroft I."/>
            <person name="Minx P."/>
            <person name="Cordum H."/>
            <person name="Wilson R."/>
            <person name="Cheng Z."/>
            <person name="Jin W."/>
            <person name="Jiang J."/>
            <person name="Leong S.A."/>
            <person name="Iwama H."/>
            <person name="Gojobori T."/>
            <person name="Itoh T."/>
            <person name="Niimura Y."/>
            <person name="Fujii Y."/>
            <person name="Habara T."/>
            <person name="Sakai H."/>
            <person name="Sato Y."/>
            <person name="Wilson G."/>
            <person name="Kumar K."/>
            <person name="McCouch S."/>
            <person name="Juretic N."/>
            <person name="Hoen D."/>
            <person name="Wright S."/>
            <person name="Bruskiewich R."/>
            <person name="Bureau T."/>
            <person name="Miyao A."/>
            <person name="Hirochika H."/>
            <person name="Nishikawa T."/>
            <person name="Kadowaki K."/>
            <person name="Sugiura M."/>
            <person name="Burr B."/>
            <person name="Sasaki T."/>
        </authorList>
    </citation>
    <scope>NUCLEOTIDE SEQUENCE [LARGE SCALE GENOMIC DNA]</scope>
    <source>
        <strain evidence="3">cv. Nipponbare</strain>
    </source>
</reference>